<feature type="signal peptide" evidence="1">
    <location>
        <begin position="1"/>
        <end position="36"/>
    </location>
</feature>
<keyword evidence="4" id="KW-1185">Reference proteome</keyword>
<evidence type="ECO:0000256" key="1">
    <source>
        <dbReference type="SAM" id="SignalP"/>
    </source>
</evidence>
<feature type="chain" id="PRO_5047025611" evidence="1">
    <location>
        <begin position="37"/>
        <end position="527"/>
    </location>
</feature>
<gene>
    <name evidence="3" type="ORF">WIS52_22125</name>
</gene>
<name>A0ABV1KG64_9PSEU</name>
<dbReference type="SUPFAM" id="SSF53850">
    <property type="entry name" value="Periplasmic binding protein-like II"/>
    <property type="match status" value="1"/>
</dbReference>
<dbReference type="PIRSF" id="PIRSF002741">
    <property type="entry name" value="MppA"/>
    <property type="match status" value="1"/>
</dbReference>
<reference evidence="3 4" key="1">
    <citation type="submission" date="2024-03" db="EMBL/GenBank/DDBJ databases">
        <title>Draft genome sequence of Pseudonocardia nematodicida JCM 31783.</title>
        <authorList>
            <person name="Butdee W."/>
            <person name="Duangmal K."/>
        </authorList>
    </citation>
    <scope>NUCLEOTIDE SEQUENCE [LARGE SCALE GENOMIC DNA]</scope>
    <source>
        <strain evidence="3 4">JCM 31783</strain>
    </source>
</reference>
<dbReference type="PANTHER" id="PTHR30290:SF65">
    <property type="entry name" value="MONOACYL PHOSPHATIDYLINOSITOL TETRAMANNOSIDE-BINDING PROTEIN LPQW-RELATED"/>
    <property type="match status" value="1"/>
</dbReference>
<evidence type="ECO:0000259" key="2">
    <source>
        <dbReference type="Pfam" id="PF00496"/>
    </source>
</evidence>
<dbReference type="Proteomes" id="UP001494902">
    <property type="component" value="Unassembled WGS sequence"/>
</dbReference>
<organism evidence="3 4">
    <name type="scientific">Pseudonocardia nematodicida</name>
    <dbReference type="NCBI Taxonomy" id="1206997"/>
    <lineage>
        <taxon>Bacteria</taxon>
        <taxon>Bacillati</taxon>
        <taxon>Actinomycetota</taxon>
        <taxon>Actinomycetes</taxon>
        <taxon>Pseudonocardiales</taxon>
        <taxon>Pseudonocardiaceae</taxon>
        <taxon>Pseudonocardia</taxon>
    </lineage>
</organism>
<feature type="domain" description="Solute-binding protein family 5" evidence="2">
    <location>
        <begin position="89"/>
        <end position="439"/>
    </location>
</feature>
<evidence type="ECO:0000313" key="4">
    <source>
        <dbReference type="Proteomes" id="UP001494902"/>
    </source>
</evidence>
<dbReference type="Gene3D" id="3.10.105.10">
    <property type="entry name" value="Dipeptide-binding Protein, Domain 3"/>
    <property type="match status" value="1"/>
</dbReference>
<comment type="caution">
    <text evidence="3">The sequence shown here is derived from an EMBL/GenBank/DDBJ whole genome shotgun (WGS) entry which is preliminary data.</text>
</comment>
<dbReference type="InterPro" id="IPR039424">
    <property type="entry name" value="SBP_5"/>
</dbReference>
<dbReference type="PANTHER" id="PTHR30290">
    <property type="entry name" value="PERIPLASMIC BINDING COMPONENT OF ABC TRANSPORTER"/>
    <property type="match status" value="1"/>
</dbReference>
<sequence length="527" mass="56310">MTLYRQAGPRLDRRAFLRWSALAAAGVAAAPLAGCAGPTGAPGPDTLVLGLNRSLASLDNKLNQFDAAVTVQRAVRQALTKVGPGLVAQPVLAERFERTAPTEWTVRLRDGIHYADRSPVTVEDVAVALECYGGVDGSFISSLFPELPTVQQIDSRSFVLRTVHPVPVLDLLMAQILITPAAANRPEQLLDGIGSGPFRVASGDGGTGDYTLVRNENYWGTPAALDSVQVRFVPEESSRVVALRSGELDVIDSITPDSAEQLAGLPSVRLDRAPSTRTNQLFYNFRKPAGHPLADARVREALSFAIDGEALARDVLVGSVTPATGPVASVLTGAVDVGEYRYDPARCRQMLDAAGVTDLELTIIWESGEFPADTTVMESVAGMLGQVGVRTRLQQFQPGGDISAWRQGRGGDWDVLGNGFAGPTGEAATVLQGMYGGTPEKEATRDTYQGYVVPEVTRTLDAAADEIDPDRRQAVLADAQRKIWDTWPCMWAFVPDVVQASRQRVSGIDLLPTNSYEITTVGLGASA</sequence>
<dbReference type="InterPro" id="IPR006311">
    <property type="entry name" value="TAT_signal"/>
</dbReference>
<dbReference type="EMBL" id="JBEDNQ010000009">
    <property type="protein sequence ID" value="MEQ3553176.1"/>
    <property type="molecule type" value="Genomic_DNA"/>
</dbReference>
<dbReference type="Gene3D" id="3.40.190.10">
    <property type="entry name" value="Periplasmic binding protein-like II"/>
    <property type="match status" value="1"/>
</dbReference>
<evidence type="ECO:0000313" key="3">
    <source>
        <dbReference type="EMBL" id="MEQ3553176.1"/>
    </source>
</evidence>
<dbReference type="Pfam" id="PF00496">
    <property type="entry name" value="SBP_bac_5"/>
    <property type="match status" value="1"/>
</dbReference>
<dbReference type="RefSeq" id="WP_349300241.1">
    <property type="nucleotide sequence ID" value="NZ_JBEDNQ010000009.1"/>
</dbReference>
<protein>
    <submittedName>
        <fullName evidence="3">ABC transporter substrate-binding protein</fullName>
    </submittedName>
</protein>
<keyword evidence="1" id="KW-0732">Signal</keyword>
<proteinExistence type="predicted"/>
<dbReference type="PROSITE" id="PS51318">
    <property type="entry name" value="TAT"/>
    <property type="match status" value="1"/>
</dbReference>
<accession>A0ABV1KG64</accession>
<dbReference type="Gene3D" id="3.90.76.10">
    <property type="entry name" value="Dipeptide-binding Protein, Domain 1"/>
    <property type="match status" value="1"/>
</dbReference>
<dbReference type="InterPro" id="IPR030678">
    <property type="entry name" value="Peptide/Ni-bd"/>
</dbReference>
<dbReference type="InterPro" id="IPR000914">
    <property type="entry name" value="SBP_5_dom"/>
</dbReference>
<dbReference type="CDD" id="cd00995">
    <property type="entry name" value="PBP2_NikA_DppA_OppA_like"/>
    <property type="match status" value="1"/>
</dbReference>